<proteinExistence type="predicted"/>
<gene>
    <name evidence="1" type="ordered locus">Shal_2470</name>
</gene>
<dbReference type="SUPFAM" id="SSF48452">
    <property type="entry name" value="TPR-like"/>
    <property type="match status" value="1"/>
</dbReference>
<dbReference type="EMBL" id="CP000931">
    <property type="protein sequence ID" value="ABZ77028.1"/>
    <property type="molecule type" value="Genomic_DNA"/>
</dbReference>
<evidence type="ECO:0000313" key="2">
    <source>
        <dbReference type="Proteomes" id="UP000001317"/>
    </source>
</evidence>
<name>B0TJN2_SHEHH</name>
<dbReference type="HOGENOM" id="CLU_2208260_0_0_6"/>
<protein>
    <submittedName>
        <fullName evidence="1">Uncharacterized protein</fullName>
    </submittedName>
</protein>
<dbReference type="Gene3D" id="1.25.40.10">
    <property type="entry name" value="Tetratricopeptide repeat domain"/>
    <property type="match status" value="1"/>
</dbReference>
<organism evidence="1 2">
    <name type="scientific">Shewanella halifaxensis (strain HAW-EB4)</name>
    <dbReference type="NCBI Taxonomy" id="458817"/>
    <lineage>
        <taxon>Bacteria</taxon>
        <taxon>Pseudomonadati</taxon>
        <taxon>Pseudomonadota</taxon>
        <taxon>Gammaproteobacteria</taxon>
        <taxon>Alteromonadales</taxon>
        <taxon>Shewanellaceae</taxon>
        <taxon>Shewanella</taxon>
    </lineage>
</organism>
<dbReference type="KEGG" id="shl:Shal_2470"/>
<dbReference type="OrthoDB" id="6254323at2"/>
<evidence type="ECO:0000313" key="1">
    <source>
        <dbReference type="EMBL" id="ABZ77028.1"/>
    </source>
</evidence>
<sequence>MKQGDFISAKVYLNKFIENRHYYHKAYYDMAKIHVKLGEHLAAKKSLDLALSYSEKNEHIPLYQAKLHWLSSQQGIACTFFSMVSLFSASIINKWLQNHCHLFSARG</sequence>
<dbReference type="RefSeq" id="WP_012277556.1">
    <property type="nucleotide sequence ID" value="NC_010334.1"/>
</dbReference>
<accession>B0TJN2</accession>
<keyword evidence="2" id="KW-1185">Reference proteome</keyword>
<dbReference type="InterPro" id="IPR019734">
    <property type="entry name" value="TPR_rpt"/>
</dbReference>
<dbReference type="Proteomes" id="UP000001317">
    <property type="component" value="Chromosome"/>
</dbReference>
<dbReference type="InterPro" id="IPR011990">
    <property type="entry name" value="TPR-like_helical_dom_sf"/>
</dbReference>
<dbReference type="STRING" id="458817.Shal_2470"/>
<reference evidence="1" key="1">
    <citation type="submission" date="2008-01" db="EMBL/GenBank/DDBJ databases">
        <title>Complete sequence of Shewanella halifaxensis HAW-EB4.</title>
        <authorList>
            <consortium name="US DOE Joint Genome Institute"/>
            <person name="Copeland A."/>
            <person name="Lucas S."/>
            <person name="Lapidus A."/>
            <person name="Glavina del Rio T."/>
            <person name="Dalin E."/>
            <person name="Tice H."/>
            <person name="Bruce D."/>
            <person name="Goodwin L."/>
            <person name="Pitluck S."/>
            <person name="Sims D."/>
            <person name="Brettin T."/>
            <person name="Detter J.C."/>
            <person name="Han C."/>
            <person name="Kuske C.R."/>
            <person name="Schmutz J."/>
            <person name="Larimer F."/>
            <person name="Land M."/>
            <person name="Hauser L."/>
            <person name="Kyrpides N."/>
            <person name="Kim E."/>
            <person name="Zhao J.-S."/>
            <person name="Richardson P."/>
        </authorList>
    </citation>
    <scope>NUCLEOTIDE SEQUENCE [LARGE SCALE GENOMIC DNA]</scope>
    <source>
        <strain evidence="1">HAW-EB4</strain>
    </source>
</reference>
<dbReference type="Pfam" id="PF13181">
    <property type="entry name" value="TPR_8"/>
    <property type="match status" value="1"/>
</dbReference>
<dbReference type="AlphaFoldDB" id="B0TJN2"/>